<name>A0A4Q9DWW3_9BACL</name>
<feature type="domain" description="WYL" evidence="1">
    <location>
        <begin position="152"/>
        <end position="228"/>
    </location>
</feature>
<accession>A0A4Q9DWW3</accession>
<gene>
    <name evidence="2" type="ORF">EYB31_06405</name>
</gene>
<dbReference type="PANTHER" id="PTHR34580">
    <property type="match status" value="1"/>
</dbReference>
<dbReference type="AlphaFoldDB" id="A0A4Q9DWW3"/>
<protein>
    <submittedName>
        <fullName evidence="2">WYL domain-containing protein</fullName>
    </submittedName>
</protein>
<dbReference type="Proteomes" id="UP000293142">
    <property type="component" value="Unassembled WGS sequence"/>
</dbReference>
<organism evidence="2 3">
    <name type="scientific">Paenibacillus thalictri</name>
    <dbReference type="NCBI Taxonomy" id="2527873"/>
    <lineage>
        <taxon>Bacteria</taxon>
        <taxon>Bacillati</taxon>
        <taxon>Bacillota</taxon>
        <taxon>Bacilli</taxon>
        <taxon>Bacillales</taxon>
        <taxon>Paenibacillaceae</taxon>
        <taxon>Paenibacillus</taxon>
    </lineage>
</organism>
<reference evidence="2 3" key="1">
    <citation type="submission" date="2019-02" db="EMBL/GenBank/DDBJ databases">
        <title>Paenibacillus sp. nov., isolated from surface-sterilized tissue of Thalictrum simplex L.</title>
        <authorList>
            <person name="Tuo L."/>
        </authorList>
    </citation>
    <scope>NUCLEOTIDE SEQUENCE [LARGE SCALE GENOMIC DNA]</scope>
    <source>
        <strain evidence="2 3">N2SHLJ1</strain>
    </source>
</reference>
<dbReference type="RefSeq" id="WP_131012449.1">
    <property type="nucleotide sequence ID" value="NZ_SIRE01000004.1"/>
</dbReference>
<evidence type="ECO:0000313" key="2">
    <source>
        <dbReference type="EMBL" id="TBL80845.1"/>
    </source>
</evidence>
<evidence type="ECO:0000259" key="1">
    <source>
        <dbReference type="Pfam" id="PF13280"/>
    </source>
</evidence>
<dbReference type="Pfam" id="PF13280">
    <property type="entry name" value="WYL"/>
    <property type="match status" value="1"/>
</dbReference>
<evidence type="ECO:0000313" key="3">
    <source>
        <dbReference type="Proteomes" id="UP000293142"/>
    </source>
</evidence>
<dbReference type="OrthoDB" id="9772503at2"/>
<dbReference type="EMBL" id="SIRE01000004">
    <property type="protein sequence ID" value="TBL80845.1"/>
    <property type="molecule type" value="Genomic_DNA"/>
</dbReference>
<sequence>MENKLPTQFQIYSVLKQFSSADHPMNAAEIKEKLISMYHLPKGPDRKTVYSHIHELQVLSDNGILDCEIFAKKDDHNRTAGYYTDPVITKAEVKLLCDAIAYSRFIKKNHSIDLIKKIGGAFGKDFISKYKYILELKNKENKDYNDSFFNSIENIADAIEKGNKVTLQYLQYDLNKKLVPKDKENDGFRTVSPYNLVWTLNHYYLFCHVEEHGQDRFLRMDKIKNVTVLEDERIKPLPASFNVRDYIRNQAFMFGGDLVSISLRCEMRMLGQIIDFFGEDVEIAPIDDHYFRAHIKSSIESMKYWVLQYITAIDQIQPESLRKMIVHYLEDALRRNQ</sequence>
<comment type="caution">
    <text evidence="2">The sequence shown here is derived from an EMBL/GenBank/DDBJ whole genome shotgun (WGS) entry which is preliminary data.</text>
</comment>
<dbReference type="InterPro" id="IPR026881">
    <property type="entry name" value="WYL_dom"/>
</dbReference>
<keyword evidence="3" id="KW-1185">Reference proteome</keyword>
<dbReference type="InterPro" id="IPR051534">
    <property type="entry name" value="CBASS_pafABC_assoc_protein"/>
</dbReference>
<proteinExistence type="predicted"/>
<dbReference type="PROSITE" id="PS52050">
    <property type="entry name" value="WYL"/>
    <property type="match status" value="1"/>
</dbReference>
<dbReference type="PANTHER" id="PTHR34580:SF1">
    <property type="entry name" value="PROTEIN PAFC"/>
    <property type="match status" value="1"/>
</dbReference>